<reference evidence="1 2" key="1">
    <citation type="submission" date="2016-11" db="EMBL/GenBank/DDBJ databases">
        <authorList>
            <person name="Jaros S."/>
            <person name="Januszkiewicz K."/>
            <person name="Wedrychowicz H."/>
        </authorList>
    </citation>
    <scope>NUCLEOTIDE SEQUENCE [LARGE SCALE GENOMIC DNA]</scope>
    <source>
        <strain evidence="1 2">CGMCC 4.2025</strain>
    </source>
</reference>
<sequence length="92" mass="9573">MSAQPAPGPVPDRAEILSILAAFGDRSPEDVPEGIDSMEVAWLVHQIEQRYGGSVDDEAMARMTTVSAALQVLAELRQGAGASGGAERDGHG</sequence>
<evidence type="ECO:0000313" key="1">
    <source>
        <dbReference type="EMBL" id="SHM35654.1"/>
    </source>
</evidence>
<gene>
    <name evidence="1" type="ORF">SAMN05216499_110142</name>
</gene>
<dbReference type="STRING" id="310782.SAMN05216499_110142"/>
<dbReference type="RefSeq" id="WP_079189824.1">
    <property type="nucleotide sequence ID" value="NZ_FRBI01000010.1"/>
</dbReference>
<protein>
    <submittedName>
        <fullName evidence="1">Acyl carrier protein</fullName>
    </submittedName>
</protein>
<dbReference type="SUPFAM" id="SSF47336">
    <property type="entry name" value="ACP-like"/>
    <property type="match status" value="1"/>
</dbReference>
<name>A0A1M7I4G5_9ACTN</name>
<accession>A0A1M7I4G5</accession>
<dbReference type="Gene3D" id="1.10.1200.10">
    <property type="entry name" value="ACP-like"/>
    <property type="match status" value="1"/>
</dbReference>
<dbReference type="OrthoDB" id="3873684at2"/>
<proteinExistence type="predicted"/>
<dbReference type="InterPro" id="IPR036736">
    <property type="entry name" value="ACP-like_sf"/>
</dbReference>
<evidence type="ECO:0000313" key="2">
    <source>
        <dbReference type="Proteomes" id="UP000184111"/>
    </source>
</evidence>
<organism evidence="1 2">
    <name type="scientific">Actinacidiphila paucisporea</name>
    <dbReference type="NCBI Taxonomy" id="310782"/>
    <lineage>
        <taxon>Bacteria</taxon>
        <taxon>Bacillati</taxon>
        <taxon>Actinomycetota</taxon>
        <taxon>Actinomycetes</taxon>
        <taxon>Kitasatosporales</taxon>
        <taxon>Streptomycetaceae</taxon>
        <taxon>Actinacidiphila</taxon>
    </lineage>
</organism>
<dbReference type="AlphaFoldDB" id="A0A1M7I4G5"/>
<dbReference type="Proteomes" id="UP000184111">
    <property type="component" value="Unassembled WGS sequence"/>
</dbReference>
<dbReference type="EMBL" id="FRBI01000010">
    <property type="protein sequence ID" value="SHM35654.1"/>
    <property type="molecule type" value="Genomic_DNA"/>
</dbReference>
<keyword evidence="2" id="KW-1185">Reference proteome</keyword>